<protein>
    <submittedName>
        <fullName evidence="1">PP2Ac-4-Phosphatase 2A isoform 4 belonging to family 2</fullName>
    </submittedName>
</protein>
<sequence>MVSTKDCNALRVPHLKCNQKRYSLNRVIATINIIPHKQIICIWTLSTNPEKFHKIMELPMNITTNCHRASN</sequence>
<dbReference type="AlphaFoldDB" id="A0A0A9E2L4"/>
<organism evidence="1">
    <name type="scientific">Arundo donax</name>
    <name type="common">Giant reed</name>
    <name type="synonym">Donax arundinaceus</name>
    <dbReference type="NCBI Taxonomy" id="35708"/>
    <lineage>
        <taxon>Eukaryota</taxon>
        <taxon>Viridiplantae</taxon>
        <taxon>Streptophyta</taxon>
        <taxon>Embryophyta</taxon>
        <taxon>Tracheophyta</taxon>
        <taxon>Spermatophyta</taxon>
        <taxon>Magnoliopsida</taxon>
        <taxon>Liliopsida</taxon>
        <taxon>Poales</taxon>
        <taxon>Poaceae</taxon>
        <taxon>PACMAD clade</taxon>
        <taxon>Arundinoideae</taxon>
        <taxon>Arundineae</taxon>
        <taxon>Arundo</taxon>
    </lineage>
</organism>
<reference evidence="1" key="2">
    <citation type="journal article" date="2015" name="Data Brief">
        <title>Shoot transcriptome of the giant reed, Arundo donax.</title>
        <authorList>
            <person name="Barrero R.A."/>
            <person name="Guerrero F.D."/>
            <person name="Moolhuijzen P."/>
            <person name="Goolsby J.A."/>
            <person name="Tidwell J."/>
            <person name="Bellgard S.E."/>
            <person name="Bellgard M.I."/>
        </authorList>
    </citation>
    <scope>NUCLEOTIDE SEQUENCE</scope>
    <source>
        <tissue evidence="1">Shoot tissue taken approximately 20 cm above the soil surface</tissue>
    </source>
</reference>
<evidence type="ECO:0000313" key="1">
    <source>
        <dbReference type="EMBL" id="JAD93273.1"/>
    </source>
</evidence>
<name>A0A0A9E2L4_ARUDO</name>
<proteinExistence type="predicted"/>
<accession>A0A0A9E2L4</accession>
<reference evidence="1" key="1">
    <citation type="submission" date="2014-09" db="EMBL/GenBank/DDBJ databases">
        <authorList>
            <person name="Magalhaes I.L.F."/>
            <person name="Oliveira U."/>
            <person name="Santos F.R."/>
            <person name="Vidigal T.H.D.A."/>
            <person name="Brescovit A.D."/>
            <person name="Santos A.J."/>
        </authorList>
    </citation>
    <scope>NUCLEOTIDE SEQUENCE</scope>
    <source>
        <tissue evidence="1">Shoot tissue taken approximately 20 cm above the soil surface</tissue>
    </source>
</reference>
<dbReference type="EMBL" id="GBRH01204622">
    <property type="protein sequence ID" value="JAD93273.1"/>
    <property type="molecule type" value="Transcribed_RNA"/>
</dbReference>